<organism evidence="2 5">
    <name type="scientific">Pseudidiomarina terrestris</name>
    <dbReference type="NCBI Taxonomy" id="2820060"/>
    <lineage>
        <taxon>Bacteria</taxon>
        <taxon>Pseudomonadati</taxon>
        <taxon>Pseudomonadota</taxon>
        <taxon>Gammaproteobacteria</taxon>
        <taxon>Alteromonadales</taxon>
        <taxon>Idiomarinaceae</taxon>
        <taxon>Pseudidiomarina</taxon>
    </lineage>
</organism>
<sequence>MKQRPLQFVNDFIVRFYPRLCHAICGLAALTLLSACSPSPATLAPLVDYQDRVANTLEREPVPYQSIEVPRIPPVRQLTVAIPRVSISLLDSWRIDKCAAGNLIARRNSALGKLEKGLSRLHTDVLLVKAMEDCVDELRNNGESLADRLAEALEKKKDNLAAEQEHALATDEALRHALRVGANTHAEADQDYFASSMSALSTVLQLLQSDVLKVNTSTEQAVPTRDQIDEAMETLYQSDYLPYLWRSLFELNAYLRRLQPMLDNLVAASGCRPDVTPQRAEVLHTVFTKYFIGEVQPQVASFTEQGYAVNKVLRELNAEINSPALSDYINELIAVSEDLNEATKAHVKPWQDFFAACNFTPGG</sequence>
<evidence type="ECO:0000313" key="4">
    <source>
        <dbReference type="Proteomes" id="UP001169491"/>
    </source>
</evidence>
<dbReference type="EMBL" id="JAGGJC010000001">
    <property type="protein sequence ID" value="MDN7128436.1"/>
    <property type="molecule type" value="Genomic_DNA"/>
</dbReference>
<proteinExistence type="predicted"/>
<protein>
    <submittedName>
        <fullName evidence="2">DUF3080 family protein</fullName>
    </submittedName>
</protein>
<evidence type="ECO:0000313" key="5">
    <source>
        <dbReference type="Proteomes" id="UP001169492"/>
    </source>
</evidence>
<evidence type="ECO:0000313" key="2">
    <source>
        <dbReference type="EMBL" id="MDN7124179.1"/>
    </source>
</evidence>
<reference evidence="4 5" key="1">
    <citation type="submission" date="2021-03" db="EMBL/GenBank/DDBJ databases">
        <title>Pseudidiomarina terrestris, a new bacterium isolated from saline soil.</title>
        <authorList>
            <person name="Galisteo C."/>
            <person name="De La Haba R."/>
            <person name="Sanchez-Porro C."/>
            <person name="Ventosa A."/>
        </authorList>
    </citation>
    <scope>NUCLEOTIDE SEQUENCE [LARGE SCALE GENOMIC DNA]</scope>
    <source>
        <strain evidence="2 5">1APP75-32.1</strain>
        <strain evidence="4">1APR75-15</strain>
        <strain evidence="3">1ASR75-15</strain>
    </source>
</reference>
<evidence type="ECO:0000313" key="3">
    <source>
        <dbReference type="EMBL" id="MDN7128436.1"/>
    </source>
</evidence>
<dbReference type="InterPro" id="IPR021431">
    <property type="entry name" value="DUF3080"/>
</dbReference>
<dbReference type="EMBL" id="JAGGJB010000002">
    <property type="protein sequence ID" value="MDN7124179.1"/>
    <property type="molecule type" value="Genomic_DNA"/>
</dbReference>
<dbReference type="RefSeq" id="WP_301774266.1">
    <property type="nucleotide sequence ID" value="NZ_JAGGJB010000002.1"/>
</dbReference>
<comment type="caution">
    <text evidence="2">The sequence shown here is derived from an EMBL/GenBank/DDBJ whole genome shotgun (WGS) entry which is preliminary data.</text>
</comment>
<feature type="coiled-coil region" evidence="1">
    <location>
        <begin position="135"/>
        <end position="170"/>
    </location>
</feature>
<dbReference type="Pfam" id="PF11279">
    <property type="entry name" value="DUF3080"/>
    <property type="match status" value="1"/>
</dbReference>
<keyword evidence="4" id="KW-1185">Reference proteome</keyword>
<accession>A0AAW7QYR6</accession>
<gene>
    <name evidence="2" type="ORF">J6I90_04745</name>
    <name evidence="3" type="ORF">J6I92_00910</name>
</gene>
<dbReference type="Proteomes" id="UP001169491">
    <property type="component" value="Unassembled WGS sequence"/>
</dbReference>
<evidence type="ECO:0000256" key="1">
    <source>
        <dbReference type="SAM" id="Coils"/>
    </source>
</evidence>
<dbReference type="Proteomes" id="UP001169492">
    <property type="component" value="Unassembled WGS sequence"/>
</dbReference>
<dbReference type="AlphaFoldDB" id="A0AAW7QYR6"/>
<keyword evidence="1" id="KW-0175">Coiled coil</keyword>
<name>A0AAW7QYR6_9GAMM</name>